<dbReference type="OrthoDB" id="4941331at2759"/>
<dbReference type="Proteomes" id="UP000054544">
    <property type="component" value="Unassembled WGS sequence"/>
</dbReference>
<dbReference type="EMBL" id="KE384727">
    <property type="protein sequence ID" value="KJK81204.1"/>
    <property type="molecule type" value="Genomic_DNA"/>
</dbReference>
<evidence type="ECO:0000256" key="1">
    <source>
        <dbReference type="SAM" id="Phobius"/>
    </source>
</evidence>
<dbReference type="AlphaFoldDB" id="A0A0D9P4R9"/>
<reference evidence="3" key="1">
    <citation type="journal article" date="2014" name="BMC Genomics">
        <title>The genome sequence of the biocontrol fungus Metarhizium anisopliae and comparative genomics of Metarhizium species.</title>
        <authorList>
            <person name="Pattemore J.A."/>
            <person name="Hane J.K."/>
            <person name="Williams A.H."/>
            <person name="Wilson B.A."/>
            <person name="Stodart B.J."/>
            <person name="Ash G.J."/>
        </authorList>
    </citation>
    <scope>NUCLEOTIDE SEQUENCE [LARGE SCALE GENOMIC DNA]</scope>
    <source>
        <strain evidence="3">BRIP 53293</strain>
    </source>
</reference>
<protein>
    <submittedName>
        <fullName evidence="2">Uncharacterized protein</fullName>
    </submittedName>
</protein>
<accession>A0A0D9P4R9</accession>
<gene>
    <name evidence="2" type="ORF">H634G_03738</name>
</gene>
<organism evidence="2 3">
    <name type="scientific">Metarhizium anisopliae BRIP 53293</name>
    <dbReference type="NCBI Taxonomy" id="1291518"/>
    <lineage>
        <taxon>Eukaryota</taxon>
        <taxon>Fungi</taxon>
        <taxon>Dikarya</taxon>
        <taxon>Ascomycota</taxon>
        <taxon>Pezizomycotina</taxon>
        <taxon>Sordariomycetes</taxon>
        <taxon>Hypocreomycetidae</taxon>
        <taxon>Hypocreales</taxon>
        <taxon>Clavicipitaceae</taxon>
        <taxon>Metarhizium</taxon>
    </lineage>
</organism>
<keyword evidence="3" id="KW-1185">Reference proteome</keyword>
<evidence type="ECO:0000313" key="2">
    <source>
        <dbReference type="EMBL" id="KJK81204.1"/>
    </source>
</evidence>
<sequence>MLVLGQYKIGAASIVAAGAGACVHARAHAPSQTANELDLPLTTPPAALTQFSGLFGRQAAPKTCGYVSGVDPLTCASGPYTCLYNTRRSVQGCCTDRYCTLPTACVPYDSASPTDAETVYCRNSAKPSCLTLSFVDDPCSGCTWFACSTTDGTRPVYNTRPPSTTTISASTSTTSAPANPTPVGAIIGGVVGGVAALALVGGSMSFLLRRWRQSPPFPTAQPQPSLAFAPGAEFGSGPVHGYPGSIAKPEAADMTGSNSNAGLYASSPSSPAPAPVYSPGCMDRQIVPQPPFRAQQVWYPFPVQEVPTTRAERQVQELPGILKGVYVIWLEVGMHWWWLTLS</sequence>
<feature type="transmembrane region" description="Helical" evidence="1">
    <location>
        <begin position="183"/>
        <end position="208"/>
    </location>
</feature>
<keyword evidence="1" id="KW-0472">Membrane</keyword>
<proteinExistence type="predicted"/>
<keyword evidence="1" id="KW-1133">Transmembrane helix</keyword>
<evidence type="ECO:0000313" key="3">
    <source>
        <dbReference type="Proteomes" id="UP000054544"/>
    </source>
</evidence>
<dbReference type="STRING" id="1291518.A0A0D9P4R9"/>
<name>A0A0D9P4R9_METAN</name>
<keyword evidence="1" id="KW-0812">Transmembrane</keyword>